<protein>
    <submittedName>
        <fullName evidence="3 4">Uncharacterized protein LOC112906520 isoform X1</fullName>
    </submittedName>
</protein>
<evidence type="ECO:0000313" key="5">
    <source>
        <dbReference type="RefSeq" id="XP_025836548.1"/>
    </source>
</evidence>
<keyword evidence="2" id="KW-1185">Reference proteome</keyword>
<feature type="compositionally biased region" description="Basic and acidic residues" evidence="1">
    <location>
        <begin position="110"/>
        <end position="120"/>
    </location>
</feature>
<reference evidence="3 4" key="1">
    <citation type="submission" date="2025-04" db="UniProtKB">
        <authorList>
            <consortium name="RefSeq"/>
        </authorList>
    </citation>
    <scope>IDENTIFICATION</scope>
    <source>
        <tissue evidence="3 4">Entire body</tissue>
    </source>
</reference>
<dbReference type="Proteomes" id="UP000192223">
    <property type="component" value="Unplaced"/>
</dbReference>
<sequence length="137" mass="15459">MPSLKNKAENRLDICVTYIKESKSSKSKGLSTERNYITGCNFSLFLLGLLKLHWNSILEGRVRFPGCGFNGTCHQIKATLTVDQLEHRLYRDTSGNDTSSSPAMEQEPPQFKDHLYKDTLRNGTSSNPVIEQKPPLQ</sequence>
<organism evidence="2 3">
    <name type="scientific">Agrilus planipennis</name>
    <name type="common">Emerald ash borer</name>
    <name type="synonym">Agrilus marcopoli</name>
    <dbReference type="NCBI Taxonomy" id="224129"/>
    <lineage>
        <taxon>Eukaryota</taxon>
        <taxon>Metazoa</taxon>
        <taxon>Ecdysozoa</taxon>
        <taxon>Arthropoda</taxon>
        <taxon>Hexapoda</taxon>
        <taxon>Insecta</taxon>
        <taxon>Pterygota</taxon>
        <taxon>Neoptera</taxon>
        <taxon>Endopterygota</taxon>
        <taxon>Coleoptera</taxon>
        <taxon>Polyphaga</taxon>
        <taxon>Elateriformia</taxon>
        <taxon>Buprestoidea</taxon>
        <taxon>Buprestidae</taxon>
        <taxon>Agrilinae</taxon>
        <taxon>Agrilus</taxon>
    </lineage>
</organism>
<evidence type="ECO:0000313" key="6">
    <source>
        <dbReference type="RefSeq" id="XP_025836550.1"/>
    </source>
</evidence>
<name>A0A7F5RKT0_AGRPL</name>
<feature type="compositionally biased region" description="Polar residues" evidence="1">
    <location>
        <begin position="93"/>
        <end position="103"/>
    </location>
</feature>
<evidence type="ECO:0000313" key="2">
    <source>
        <dbReference type="Proteomes" id="UP000192223"/>
    </source>
</evidence>
<dbReference type="RefSeq" id="XP_025836548.1">
    <property type="nucleotide sequence ID" value="XM_025980763.1"/>
</dbReference>
<accession>A0A7F5RKT0</accession>
<evidence type="ECO:0000313" key="3">
    <source>
        <dbReference type="RefSeq" id="XP_025836546.1"/>
    </source>
</evidence>
<dbReference type="RefSeq" id="XP_025836546.1">
    <property type="nucleotide sequence ID" value="XM_025980761.1"/>
</dbReference>
<dbReference type="RefSeq" id="XP_025836550.1">
    <property type="nucleotide sequence ID" value="XM_025980765.1"/>
</dbReference>
<feature type="region of interest" description="Disordered" evidence="1">
    <location>
        <begin position="90"/>
        <end position="137"/>
    </location>
</feature>
<proteinExistence type="predicted"/>
<dbReference type="GeneID" id="112906520"/>
<dbReference type="KEGG" id="apln:112906520"/>
<dbReference type="RefSeq" id="XP_025836547.1">
    <property type="nucleotide sequence ID" value="XM_025980762.1"/>
</dbReference>
<evidence type="ECO:0000313" key="4">
    <source>
        <dbReference type="RefSeq" id="XP_025836547.1"/>
    </source>
</evidence>
<gene>
    <name evidence="3 4 5 6" type="primary">LOC112906520</name>
</gene>
<dbReference type="AlphaFoldDB" id="A0A7F5RKT0"/>
<evidence type="ECO:0000256" key="1">
    <source>
        <dbReference type="SAM" id="MobiDB-lite"/>
    </source>
</evidence>